<feature type="region of interest" description="Disordered" evidence="1">
    <location>
        <begin position="1"/>
        <end position="25"/>
    </location>
</feature>
<evidence type="ECO:0000313" key="3">
    <source>
        <dbReference type="Proteomes" id="UP000199659"/>
    </source>
</evidence>
<dbReference type="RefSeq" id="WP_092559333.1">
    <property type="nucleotide sequence ID" value="NZ_FOYZ01000002.1"/>
</dbReference>
<dbReference type="STRING" id="37658.SAMN05661086_00726"/>
<organism evidence="2 3">
    <name type="scientific">Anaeromicropila populeti</name>
    <dbReference type="NCBI Taxonomy" id="37658"/>
    <lineage>
        <taxon>Bacteria</taxon>
        <taxon>Bacillati</taxon>
        <taxon>Bacillota</taxon>
        <taxon>Clostridia</taxon>
        <taxon>Lachnospirales</taxon>
        <taxon>Lachnospiraceae</taxon>
        <taxon>Anaeromicropila</taxon>
    </lineage>
</organism>
<dbReference type="Proteomes" id="UP000199659">
    <property type="component" value="Unassembled WGS sequence"/>
</dbReference>
<dbReference type="EMBL" id="FOYZ01000002">
    <property type="protein sequence ID" value="SFR64754.1"/>
    <property type="molecule type" value="Genomic_DNA"/>
</dbReference>
<keyword evidence="3" id="KW-1185">Reference proteome</keyword>
<sequence length="396" mass="45166">MHQMLQQSMDPELQKTLENKVNGPEKKEYRSFRKLNQPNAFADQFVQRKEDDKIVIQMERHENNKLEPQSFGQSPAKYYDKGNLKELGMTCHHIIPDDMLSIFFKWLTTNATVNINSEFTKWKDAAAENLVDDKRQKQDKDEASLCEWMYGNIFIGPSCTLRVDDFGKSDEFDYGGYVESVKPEDAGINPQMDTLLGIYNRLKTLFKDIDNPKKVFVVADNEVRIINILTDLTNVAKKNATLHNSEKTKTTSKTVNPEKVAYALGNWINVGDVPLKEPSEPYNADPSQVPNAVIDSKKDEFAEWIKYYMIYDKYKKNLKLKQGSKGKKDFSAVVLTEADSTGLDGFYNTFGMFINTKKYKQGSPLLIAKHTYLVIKPSYTNIMGILGKLDGISAIL</sequence>
<proteinExistence type="predicted"/>
<dbReference type="AlphaFoldDB" id="A0A1I6IDQ0"/>
<reference evidence="2 3" key="1">
    <citation type="submission" date="2016-10" db="EMBL/GenBank/DDBJ databases">
        <authorList>
            <person name="de Groot N.N."/>
        </authorList>
    </citation>
    <scope>NUCLEOTIDE SEQUENCE [LARGE SCALE GENOMIC DNA]</scope>
    <source>
        <strain evidence="2 3">743A</strain>
    </source>
</reference>
<evidence type="ECO:0000256" key="1">
    <source>
        <dbReference type="SAM" id="MobiDB-lite"/>
    </source>
</evidence>
<evidence type="ECO:0000313" key="2">
    <source>
        <dbReference type="EMBL" id="SFR64754.1"/>
    </source>
</evidence>
<protein>
    <submittedName>
        <fullName evidence="2">Uncharacterized protein</fullName>
    </submittedName>
</protein>
<accession>A0A1I6IDQ0</accession>
<feature type="compositionally biased region" description="Basic and acidic residues" evidence="1">
    <location>
        <begin position="12"/>
        <end position="25"/>
    </location>
</feature>
<name>A0A1I6IDQ0_9FIRM</name>
<gene>
    <name evidence="2" type="ORF">SAMN05661086_00726</name>
</gene>